<reference evidence="1 2" key="1">
    <citation type="submission" date="2023-04" db="EMBL/GenBank/DDBJ databases">
        <title>Draft genome sequence of acteroides sedimenti strain YN3PY1.</title>
        <authorList>
            <person name="Yoshida N."/>
        </authorList>
    </citation>
    <scope>NUCLEOTIDE SEQUENCE [LARGE SCALE GENOMIC DNA]</scope>
    <source>
        <strain evidence="1 2">YN3PY1</strain>
    </source>
</reference>
<proteinExistence type="predicted"/>
<gene>
    <name evidence="1" type="ORF">BSYN_15070</name>
</gene>
<evidence type="ECO:0000313" key="2">
    <source>
        <dbReference type="Proteomes" id="UP001496674"/>
    </source>
</evidence>
<evidence type="ECO:0000313" key="1">
    <source>
        <dbReference type="EMBL" id="BEG99242.1"/>
    </source>
</evidence>
<name>A0ABM8IB75_9BACE</name>
<dbReference type="Proteomes" id="UP001496674">
    <property type="component" value="Chromosome"/>
</dbReference>
<keyword evidence="2" id="KW-1185">Reference proteome</keyword>
<organism evidence="1 2">
    <name type="scientific">Bacteroides sedimenti</name>
    <dbReference type="NCBI Taxonomy" id="2136147"/>
    <lineage>
        <taxon>Bacteria</taxon>
        <taxon>Pseudomonadati</taxon>
        <taxon>Bacteroidota</taxon>
        <taxon>Bacteroidia</taxon>
        <taxon>Bacteroidales</taxon>
        <taxon>Bacteroidaceae</taxon>
        <taxon>Bacteroides</taxon>
    </lineage>
</organism>
<evidence type="ECO:0008006" key="3">
    <source>
        <dbReference type="Google" id="ProtNLM"/>
    </source>
</evidence>
<accession>A0ABM8IB75</accession>
<dbReference type="EMBL" id="AP028055">
    <property type="protein sequence ID" value="BEG99242.1"/>
    <property type="molecule type" value="Genomic_DNA"/>
</dbReference>
<sequence>MDGLIIEIFRTKMIKKSICIILLFIAGCTASKAQKVVSAHDKIVEYKIINQQFEEILSNIINLESVRNAPFLYLGFGTDTYKNTIYSSFEINIGDDWNKIQKANGFWGYLQYKDKIFVLTGSLFDGILAKTKKKKNFYYTIKPFDFRDLTTCGGSLIRCLYVKGKFVSIKDCYE</sequence>
<protein>
    <recommendedName>
        <fullName evidence="3">Lipoprotein</fullName>
    </recommendedName>
</protein>
<dbReference type="RefSeq" id="WP_353329638.1">
    <property type="nucleotide sequence ID" value="NZ_AP028055.1"/>
</dbReference>